<accession>A0A2S6HMU2</accession>
<sequence length="454" mass="49549">MKRYQIVILPAILLLLAGCARSAVLSSPSVQVPEETETSSPSHTAPPAASDQVAVKKDRLPEGISEDFMAFIKSTYGTSVYDRLITSFESGSDGGGLWHELTGNSLLVLKDLYSGILNSPDTARSHNIWLKQSSEPNQVVLSFAGDISFADGYANMSAYYARGGIDSCILTNVRARMDSADIMMINNEFSYSRRGTPLPGKAFTFRAEPSMVQNLHSLSVDLVSLANNHVYDYGADALIDTLDTLSGAGIPYAGAGRNIEEAKEPVYFISGGLKISYVCATQIERSTRFTKEAGPDSPGVLRTDNPDLYLGAVETAKENSDFVVVFIHWGTEGTNYYGEDQQSLARQFIDHGAGLIIGCHPHVLQGIEYYKSVPVVYSLGNFWFNSRTIPTGLVEATVTPDGLKKLQFIPCIQENCSTDLVVSPDEKQKSFQYMEQLSSTITIDTEGFIHPLPE</sequence>
<dbReference type="AlphaFoldDB" id="A0A2S6HMU2"/>
<dbReference type="CDD" id="cd07381">
    <property type="entry name" value="MPP_CapA"/>
    <property type="match status" value="1"/>
</dbReference>
<proteinExistence type="inferred from homology"/>
<feature type="chain" id="PRO_5015586308" evidence="3">
    <location>
        <begin position="23"/>
        <end position="454"/>
    </location>
</feature>
<dbReference type="InterPro" id="IPR019079">
    <property type="entry name" value="Capsule_synth_CapA"/>
</dbReference>
<evidence type="ECO:0000256" key="1">
    <source>
        <dbReference type="ARBA" id="ARBA00005662"/>
    </source>
</evidence>
<evidence type="ECO:0000259" key="4">
    <source>
        <dbReference type="SMART" id="SM00854"/>
    </source>
</evidence>
<gene>
    <name evidence="5" type="ORF">BXY41_113141</name>
</gene>
<evidence type="ECO:0000256" key="2">
    <source>
        <dbReference type="SAM" id="MobiDB-lite"/>
    </source>
</evidence>
<dbReference type="PANTHER" id="PTHR33393:SF13">
    <property type="entry name" value="PGA BIOSYNTHESIS PROTEIN CAPA"/>
    <property type="match status" value="1"/>
</dbReference>
<comment type="similarity">
    <text evidence="1">Belongs to the CapA family.</text>
</comment>
<dbReference type="OrthoDB" id="9810906at2"/>
<dbReference type="Pfam" id="PF09587">
    <property type="entry name" value="PGA_cap"/>
    <property type="match status" value="1"/>
</dbReference>
<dbReference type="PROSITE" id="PS51257">
    <property type="entry name" value="PROKAR_LIPOPROTEIN"/>
    <property type="match status" value="1"/>
</dbReference>
<keyword evidence="3" id="KW-0732">Signal</keyword>
<protein>
    <submittedName>
        <fullName evidence="5">Poly-gamma-glutamate synthesis protein (Capsule biosynthesis protein)</fullName>
    </submittedName>
</protein>
<evidence type="ECO:0000313" key="5">
    <source>
        <dbReference type="EMBL" id="PPK78809.1"/>
    </source>
</evidence>
<keyword evidence="6" id="KW-1185">Reference proteome</keyword>
<reference evidence="5 6" key="1">
    <citation type="submission" date="2018-02" db="EMBL/GenBank/DDBJ databases">
        <title>Genomic Encyclopedia of Archaeal and Bacterial Type Strains, Phase II (KMG-II): from individual species to whole genera.</title>
        <authorList>
            <person name="Goeker M."/>
        </authorList>
    </citation>
    <scope>NUCLEOTIDE SEQUENCE [LARGE SCALE GENOMIC DNA]</scope>
    <source>
        <strain evidence="5 6">DSM 3808</strain>
    </source>
</reference>
<dbReference type="InterPro" id="IPR052169">
    <property type="entry name" value="CW_Biosynth-Accessory"/>
</dbReference>
<feature type="signal peptide" evidence="3">
    <location>
        <begin position="1"/>
        <end position="22"/>
    </location>
</feature>
<evidence type="ECO:0000313" key="6">
    <source>
        <dbReference type="Proteomes" id="UP000237749"/>
    </source>
</evidence>
<comment type="caution">
    <text evidence="5">The sequence shown here is derived from an EMBL/GenBank/DDBJ whole genome shotgun (WGS) entry which is preliminary data.</text>
</comment>
<dbReference type="PANTHER" id="PTHR33393">
    <property type="entry name" value="POLYGLUTAMINE SYNTHESIS ACCESSORY PROTEIN RV0574C-RELATED"/>
    <property type="match status" value="1"/>
</dbReference>
<dbReference type="SMART" id="SM00854">
    <property type="entry name" value="PGA_cap"/>
    <property type="match status" value="1"/>
</dbReference>
<dbReference type="SUPFAM" id="SSF56300">
    <property type="entry name" value="Metallo-dependent phosphatases"/>
    <property type="match status" value="1"/>
</dbReference>
<feature type="region of interest" description="Disordered" evidence="2">
    <location>
        <begin position="31"/>
        <end position="54"/>
    </location>
</feature>
<dbReference type="Gene3D" id="3.60.21.10">
    <property type="match status" value="1"/>
</dbReference>
<evidence type="ECO:0000256" key="3">
    <source>
        <dbReference type="SAM" id="SignalP"/>
    </source>
</evidence>
<organism evidence="5 6">
    <name type="scientific">Lacrimispora xylanisolvens</name>
    <dbReference type="NCBI Taxonomy" id="384636"/>
    <lineage>
        <taxon>Bacteria</taxon>
        <taxon>Bacillati</taxon>
        <taxon>Bacillota</taxon>
        <taxon>Clostridia</taxon>
        <taxon>Lachnospirales</taxon>
        <taxon>Lachnospiraceae</taxon>
        <taxon>Lacrimispora</taxon>
    </lineage>
</organism>
<dbReference type="RefSeq" id="WP_104438878.1">
    <property type="nucleotide sequence ID" value="NZ_PTJA01000013.1"/>
</dbReference>
<dbReference type="InterPro" id="IPR029052">
    <property type="entry name" value="Metallo-depent_PP-like"/>
</dbReference>
<feature type="compositionally biased region" description="Low complexity" evidence="2">
    <location>
        <begin position="38"/>
        <end position="50"/>
    </location>
</feature>
<feature type="domain" description="Capsule synthesis protein CapA" evidence="4">
    <location>
        <begin position="140"/>
        <end position="386"/>
    </location>
</feature>
<dbReference type="EMBL" id="PTJA01000013">
    <property type="protein sequence ID" value="PPK78809.1"/>
    <property type="molecule type" value="Genomic_DNA"/>
</dbReference>
<name>A0A2S6HMU2_9FIRM</name>
<dbReference type="Proteomes" id="UP000237749">
    <property type="component" value="Unassembled WGS sequence"/>
</dbReference>